<proteinExistence type="predicted"/>
<dbReference type="InterPro" id="IPR056951">
    <property type="entry name" value="Phage_connect_2"/>
</dbReference>
<evidence type="ECO:0000313" key="1">
    <source>
        <dbReference type="EMBL" id="DAF58572.1"/>
    </source>
</evidence>
<reference evidence="1" key="1">
    <citation type="journal article" date="2021" name="Proc. Natl. Acad. Sci. U.S.A.">
        <title>A Catalog of Tens of Thousands of Viruses from Human Metagenomes Reveals Hidden Associations with Chronic Diseases.</title>
        <authorList>
            <person name="Tisza M.J."/>
            <person name="Buck C.B."/>
        </authorList>
    </citation>
    <scope>NUCLEOTIDE SEQUENCE</scope>
    <source>
        <strain evidence="1">CtGpg14</strain>
    </source>
</reference>
<protein>
    <submittedName>
        <fullName evidence="1">Uncharacterized protein</fullName>
    </submittedName>
</protein>
<dbReference type="EMBL" id="BK032756">
    <property type="protein sequence ID" value="DAF58572.1"/>
    <property type="molecule type" value="Genomic_DNA"/>
</dbReference>
<organism evidence="1">
    <name type="scientific">Siphoviridae sp. ctGpg14</name>
    <dbReference type="NCBI Taxonomy" id="2827824"/>
    <lineage>
        <taxon>Viruses</taxon>
        <taxon>Duplodnaviria</taxon>
        <taxon>Heunggongvirae</taxon>
        <taxon>Uroviricota</taxon>
        <taxon>Caudoviricetes</taxon>
    </lineage>
</organism>
<dbReference type="Pfam" id="PF24829">
    <property type="entry name" value="Phage_connect_2"/>
    <property type="match status" value="1"/>
</dbReference>
<sequence>MSSILQDVVERAPSLTKDLVVDGQYVFSIESLISTAFLTLKQNGLVMEQPEWTGDWDKDVKMEWEDVDNENLLETGKQYVVQYIMLMFDPPPSQQQSILEKSLEHLLWRIRMEVENGDS</sequence>
<name>A0A8S5T5F6_9CAUD</name>
<accession>A0A8S5T5F6</accession>